<dbReference type="Pfam" id="PF00512">
    <property type="entry name" value="HisKA"/>
    <property type="match status" value="1"/>
</dbReference>
<feature type="domain" description="Histidine kinase" evidence="14">
    <location>
        <begin position="343"/>
        <end position="563"/>
    </location>
</feature>
<keyword evidence="6" id="KW-0418">Kinase</keyword>
<dbReference type="InterPro" id="IPR036097">
    <property type="entry name" value="HisK_dim/P_sf"/>
</dbReference>
<dbReference type="PROSITE" id="PS50109">
    <property type="entry name" value="HIS_KIN"/>
    <property type="match status" value="1"/>
</dbReference>
<evidence type="ECO:0000256" key="6">
    <source>
        <dbReference type="ARBA" id="ARBA00022777"/>
    </source>
</evidence>
<organism evidence="16 17">
    <name type="scientific">Candidatus Dechloromonas phosphorivorans</name>
    <dbReference type="NCBI Taxonomy" id="2899244"/>
    <lineage>
        <taxon>Bacteria</taxon>
        <taxon>Pseudomonadati</taxon>
        <taxon>Pseudomonadota</taxon>
        <taxon>Betaproteobacteria</taxon>
        <taxon>Rhodocyclales</taxon>
        <taxon>Azonexaceae</taxon>
        <taxon>Dechloromonas</taxon>
    </lineage>
</organism>
<proteinExistence type="predicted"/>
<protein>
    <recommendedName>
        <fullName evidence="11">Sensory/regulatory protein RpfC</fullName>
        <ecNumber evidence="2">2.7.13.3</ecNumber>
    </recommendedName>
    <alternativeName>
        <fullName evidence="12">Virulence sensor protein BvgS</fullName>
    </alternativeName>
</protein>
<evidence type="ECO:0000256" key="8">
    <source>
        <dbReference type="ARBA" id="ARBA00023012"/>
    </source>
</evidence>
<sequence>MFFFVLAWQLTDGGGVDLAKKLRESGHAPVAPIVLLTASPTAQLAQQAMLSGVTELFRKQDVEELITFMRHFLEANQPLLSRVLYVEDARGQRELLATQLREWGMTVDAFPSADEAWEAFLRNDYDLVLSDIHLGGHMSGARLINRIRRQGLPKGGIPILAVTAFDDQARRLELFHLGIDDYVLKPVIPVELRARLHNLLTRKRATERNQHLLAASSFGVSIVDEEGFVQSMDANALSMFGVSEAMLGANSARTLLGEQADDIMRMLLSGTALSKRRLIARDFNGDDLSIELSTLEIEPANGWRQFALLTRDISKELELANTLLRAKEAAEHASRVKAEFLANMSHEIRTPLNAIIGMAYLMKRDGMTPDQIERAERIENAGQHLLGIINDVLDISKIEAGKLGLESIPLSIESIVSSVASMVRERATAKGLKIEVEAVSFSQPLMGDPTRLTQALLNYLSNAVKFTERGTISLHTEILDDGEDGVSVRFEVTDTGIGIDAQAIDFIFNAFQQADNSTTRKFGGTGLGLAITRELAHLMGGEVGVSSVPGKGSCFWFSARLKRGSVHDKLPESIAGRTAEELLISNFKGTHILLVEDDYINREVALELLSDMRFEIDVAEDGLIALDRVRRNDYALVLMDMQMPRMDGLEATRCIRALGGRKLLPIIAMTANAFAEDRQRCLEAGMDDFIAKPIDPDLLYITILHWLSANKLTLPA</sequence>
<dbReference type="Pfam" id="PF00072">
    <property type="entry name" value="Response_reg"/>
    <property type="match status" value="2"/>
</dbReference>
<feature type="domain" description="Response regulatory" evidence="15">
    <location>
        <begin position="82"/>
        <end position="200"/>
    </location>
</feature>
<dbReference type="CDD" id="cd16922">
    <property type="entry name" value="HATPase_EvgS-ArcB-TorS-like"/>
    <property type="match status" value="1"/>
</dbReference>
<evidence type="ECO:0000256" key="4">
    <source>
        <dbReference type="ARBA" id="ARBA00022679"/>
    </source>
</evidence>
<dbReference type="SMART" id="SM00387">
    <property type="entry name" value="HATPase_c"/>
    <property type="match status" value="1"/>
</dbReference>
<evidence type="ECO:0000256" key="11">
    <source>
        <dbReference type="ARBA" id="ARBA00068150"/>
    </source>
</evidence>
<evidence type="ECO:0000256" key="7">
    <source>
        <dbReference type="ARBA" id="ARBA00022840"/>
    </source>
</evidence>
<evidence type="ECO:0000256" key="1">
    <source>
        <dbReference type="ARBA" id="ARBA00000085"/>
    </source>
</evidence>
<dbReference type="PRINTS" id="PR00344">
    <property type="entry name" value="BCTRLSENSOR"/>
</dbReference>
<dbReference type="InterPro" id="IPR036890">
    <property type="entry name" value="HATPase_C_sf"/>
</dbReference>
<dbReference type="Pfam" id="PF02518">
    <property type="entry name" value="HATPase_c"/>
    <property type="match status" value="1"/>
</dbReference>
<dbReference type="InterPro" id="IPR011006">
    <property type="entry name" value="CheY-like_superfamily"/>
</dbReference>
<dbReference type="InterPro" id="IPR004358">
    <property type="entry name" value="Sig_transdc_His_kin-like_C"/>
</dbReference>
<dbReference type="FunFam" id="1.10.287.130:FF:000002">
    <property type="entry name" value="Two-component osmosensing histidine kinase"/>
    <property type="match status" value="1"/>
</dbReference>
<dbReference type="SUPFAM" id="SSF47384">
    <property type="entry name" value="Homodimeric domain of signal transducing histidine kinase"/>
    <property type="match status" value="1"/>
</dbReference>
<dbReference type="CDD" id="cd00082">
    <property type="entry name" value="HisKA"/>
    <property type="match status" value="1"/>
</dbReference>
<comment type="caution">
    <text evidence="16">The sequence shown here is derived from an EMBL/GenBank/DDBJ whole genome shotgun (WGS) entry which is preliminary data.</text>
</comment>
<dbReference type="Gene3D" id="3.30.450.20">
    <property type="entry name" value="PAS domain"/>
    <property type="match status" value="1"/>
</dbReference>
<comment type="catalytic activity">
    <reaction evidence="1">
        <text>ATP + protein L-histidine = ADP + protein N-phospho-L-histidine.</text>
        <dbReference type="EC" id="2.7.13.3"/>
    </reaction>
</comment>
<dbReference type="FunFam" id="3.30.565.10:FF:000010">
    <property type="entry name" value="Sensor histidine kinase RcsC"/>
    <property type="match status" value="1"/>
</dbReference>
<evidence type="ECO:0000256" key="5">
    <source>
        <dbReference type="ARBA" id="ARBA00022741"/>
    </source>
</evidence>
<dbReference type="InterPro" id="IPR005467">
    <property type="entry name" value="His_kinase_dom"/>
</dbReference>
<dbReference type="SMART" id="SM00388">
    <property type="entry name" value="HisKA"/>
    <property type="match status" value="1"/>
</dbReference>
<accession>A0A935JXF4</accession>
<comment type="function">
    <text evidence="9">Member of the two-component regulatory system BvgS/BvgA. Phosphorylates BvgA via a four-step phosphorelay in response to environmental signals.</text>
</comment>
<dbReference type="Gene3D" id="3.30.565.10">
    <property type="entry name" value="Histidine kinase-like ATPase, C-terminal domain"/>
    <property type="match status" value="1"/>
</dbReference>
<feature type="modified residue" description="4-aspartylphosphate" evidence="13">
    <location>
        <position position="131"/>
    </location>
</feature>
<dbReference type="InterPro" id="IPR001789">
    <property type="entry name" value="Sig_transdc_resp-reg_receiver"/>
</dbReference>
<dbReference type="SUPFAM" id="SSF55874">
    <property type="entry name" value="ATPase domain of HSP90 chaperone/DNA topoisomerase II/histidine kinase"/>
    <property type="match status" value="1"/>
</dbReference>
<feature type="modified residue" description="4-aspartylphosphate" evidence="13">
    <location>
        <position position="640"/>
    </location>
</feature>
<reference evidence="16 17" key="1">
    <citation type="submission" date="2020-10" db="EMBL/GenBank/DDBJ databases">
        <title>Connecting structure to function with the recovery of over 1000 high-quality activated sludge metagenome-assembled genomes encoding full-length rRNA genes using long-read sequencing.</title>
        <authorList>
            <person name="Singleton C.M."/>
            <person name="Petriglieri F."/>
            <person name="Kristensen J.M."/>
            <person name="Kirkegaard R.H."/>
            <person name="Michaelsen T.Y."/>
            <person name="Andersen M.H."/>
            <person name="Karst S.M."/>
            <person name="Dueholm M.S."/>
            <person name="Nielsen P.H."/>
            <person name="Albertsen M."/>
        </authorList>
    </citation>
    <scope>NUCLEOTIDE SEQUENCE [LARGE SCALE GENOMIC DNA]</scope>
    <source>
        <strain evidence="16">EsbW_18-Q3-R4-48_BATAC.463</strain>
    </source>
</reference>
<dbReference type="PANTHER" id="PTHR45339:SF3">
    <property type="entry name" value="HISTIDINE KINASE"/>
    <property type="match status" value="1"/>
</dbReference>
<dbReference type="GO" id="GO:0005524">
    <property type="term" value="F:ATP binding"/>
    <property type="evidence" value="ECO:0007669"/>
    <property type="project" value="UniProtKB-KW"/>
</dbReference>
<dbReference type="InterPro" id="IPR003594">
    <property type="entry name" value="HATPase_dom"/>
</dbReference>
<dbReference type="Proteomes" id="UP000739411">
    <property type="component" value="Unassembled WGS sequence"/>
</dbReference>
<dbReference type="InterPro" id="IPR035965">
    <property type="entry name" value="PAS-like_dom_sf"/>
</dbReference>
<dbReference type="CDD" id="cd17546">
    <property type="entry name" value="REC_hyHK_CKI1_RcsC-like"/>
    <property type="match status" value="1"/>
</dbReference>
<keyword evidence="5" id="KW-0547">Nucleotide-binding</keyword>
<keyword evidence="3 13" id="KW-0597">Phosphoprotein</keyword>
<evidence type="ECO:0000259" key="14">
    <source>
        <dbReference type="PROSITE" id="PS50109"/>
    </source>
</evidence>
<evidence type="ECO:0000259" key="15">
    <source>
        <dbReference type="PROSITE" id="PS50110"/>
    </source>
</evidence>
<feature type="domain" description="Response regulatory" evidence="15">
    <location>
        <begin position="591"/>
        <end position="707"/>
    </location>
</feature>
<keyword evidence="7" id="KW-0067">ATP-binding</keyword>
<dbReference type="AlphaFoldDB" id="A0A935JXF4"/>
<comment type="subunit">
    <text evidence="10">At low DSF concentrations, interacts with RpfF.</text>
</comment>
<evidence type="ECO:0000313" key="17">
    <source>
        <dbReference type="Proteomes" id="UP000739411"/>
    </source>
</evidence>
<evidence type="ECO:0000256" key="9">
    <source>
        <dbReference type="ARBA" id="ARBA00058004"/>
    </source>
</evidence>
<dbReference type="PANTHER" id="PTHR45339">
    <property type="entry name" value="HYBRID SIGNAL TRANSDUCTION HISTIDINE KINASE J"/>
    <property type="match status" value="1"/>
</dbReference>
<gene>
    <name evidence="16" type="ORF">IPJ38_07260</name>
</gene>
<dbReference type="PROSITE" id="PS50110">
    <property type="entry name" value="RESPONSE_REGULATORY"/>
    <property type="match status" value="2"/>
</dbReference>
<dbReference type="Gene3D" id="3.40.50.2300">
    <property type="match status" value="3"/>
</dbReference>
<keyword evidence="4" id="KW-0808">Transferase</keyword>
<dbReference type="Gene3D" id="1.10.287.130">
    <property type="match status" value="1"/>
</dbReference>
<keyword evidence="8" id="KW-0902">Two-component regulatory system</keyword>
<dbReference type="CDD" id="cd00156">
    <property type="entry name" value="REC"/>
    <property type="match status" value="1"/>
</dbReference>
<dbReference type="SUPFAM" id="SSF52172">
    <property type="entry name" value="CheY-like"/>
    <property type="match status" value="3"/>
</dbReference>
<name>A0A935JXF4_9RHOO</name>
<evidence type="ECO:0000256" key="12">
    <source>
        <dbReference type="ARBA" id="ARBA00070152"/>
    </source>
</evidence>
<dbReference type="SMART" id="SM00448">
    <property type="entry name" value="REC"/>
    <property type="match status" value="2"/>
</dbReference>
<evidence type="ECO:0000256" key="2">
    <source>
        <dbReference type="ARBA" id="ARBA00012438"/>
    </source>
</evidence>
<dbReference type="InterPro" id="IPR003661">
    <property type="entry name" value="HisK_dim/P_dom"/>
</dbReference>
<evidence type="ECO:0000313" key="16">
    <source>
        <dbReference type="EMBL" id="MBK7414940.1"/>
    </source>
</evidence>
<evidence type="ECO:0000256" key="10">
    <source>
        <dbReference type="ARBA" id="ARBA00064003"/>
    </source>
</evidence>
<dbReference type="EMBL" id="JADJMS010000014">
    <property type="protein sequence ID" value="MBK7414940.1"/>
    <property type="molecule type" value="Genomic_DNA"/>
</dbReference>
<evidence type="ECO:0000256" key="13">
    <source>
        <dbReference type="PROSITE-ProRule" id="PRU00169"/>
    </source>
</evidence>
<evidence type="ECO:0000256" key="3">
    <source>
        <dbReference type="ARBA" id="ARBA00022553"/>
    </source>
</evidence>
<dbReference type="EC" id="2.7.13.3" evidence="2"/>
<dbReference type="SUPFAM" id="SSF55785">
    <property type="entry name" value="PYP-like sensor domain (PAS domain)"/>
    <property type="match status" value="1"/>
</dbReference>
<dbReference type="GO" id="GO:0000155">
    <property type="term" value="F:phosphorelay sensor kinase activity"/>
    <property type="evidence" value="ECO:0007669"/>
    <property type="project" value="InterPro"/>
</dbReference>